<dbReference type="GO" id="GO:0046872">
    <property type="term" value="F:metal ion binding"/>
    <property type="evidence" value="ECO:0007669"/>
    <property type="project" value="UniProtKB-KW"/>
</dbReference>
<evidence type="ECO:0000313" key="6">
    <source>
        <dbReference type="Proteomes" id="UP000823912"/>
    </source>
</evidence>
<dbReference type="GO" id="GO:0005975">
    <property type="term" value="P:carbohydrate metabolic process"/>
    <property type="evidence" value="ECO:0007669"/>
    <property type="project" value="InterPro"/>
</dbReference>
<evidence type="ECO:0000256" key="2">
    <source>
        <dbReference type="ARBA" id="ARBA00022801"/>
    </source>
</evidence>
<dbReference type="Proteomes" id="UP000823912">
    <property type="component" value="Unassembled WGS sequence"/>
</dbReference>
<feature type="domain" description="NodB homology" evidence="4">
    <location>
        <begin position="91"/>
        <end position="265"/>
    </location>
</feature>
<accession>A0A9D1JAQ6</accession>
<dbReference type="EMBL" id="DVHM01000101">
    <property type="protein sequence ID" value="HIR70906.1"/>
    <property type="molecule type" value="Genomic_DNA"/>
</dbReference>
<keyword evidence="2" id="KW-0378">Hydrolase</keyword>
<keyword evidence="3" id="KW-0812">Transmembrane</keyword>
<evidence type="ECO:0000313" key="5">
    <source>
        <dbReference type="EMBL" id="HIR70906.1"/>
    </source>
</evidence>
<reference evidence="5" key="2">
    <citation type="journal article" date="2021" name="PeerJ">
        <title>Extensive microbial diversity within the chicken gut microbiome revealed by metagenomics and culture.</title>
        <authorList>
            <person name="Gilroy R."/>
            <person name="Ravi A."/>
            <person name="Getino M."/>
            <person name="Pursley I."/>
            <person name="Horton D.L."/>
            <person name="Alikhan N.F."/>
            <person name="Baker D."/>
            <person name="Gharbi K."/>
            <person name="Hall N."/>
            <person name="Watson M."/>
            <person name="Adriaenssens E.M."/>
            <person name="Foster-Nyarko E."/>
            <person name="Jarju S."/>
            <person name="Secka A."/>
            <person name="Antonio M."/>
            <person name="Oren A."/>
            <person name="Chaudhuri R.R."/>
            <person name="La Ragione R."/>
            <person name="Hildebrand F."/>
            <person name="Pallen M.J."/>
        </authorList>
    </citation>
    <scope>NUCLEOTIDE SEQUENCE</scope>
    <source>
        <strain evidence="5">ChiSjej5B23-6657</strain>
    </source>
</reference>
<keyword evidence="3" id="KW-0472">Membrane</keyword>
<dbReference type="InterPro" id="IPR050248">
    <property type="entry name" value="Polysacc_deacetylase_ArnD"/>
</dbReference>
<dbReference type="GO" id="GO:0016020">
    <property type="term" value="C:membrane"/>
    <property type="evidence" value="ECO:0007669"/>
    <property type="project" value="TreeGrafter"/>
</dbReference>
<reference evidence="5" key="1">
    <citation type="submission" date="2020-10" db="EMBL/GenBank/DDBJ databases">
        <authorList>
            <person name="Gilroy R."/>
        </authorList>
    </citation>
    <scope>NUCLEOTIDE SEQUENCE</scope>
    <source>
        <strain evidence="5">ChiSjej5B23-6657</strain>
    </source>
</reference>
<keyword evidence="1" id="KW-0479">Metal-binding</keyword>
<feature type="transmembrane region" description="Helical" evidence="3">
    <location>
        <begin position="21"/>
        <end position="43"/>
    </location>
</feature>
<dbReference type="InterPro" id="IPR002509">
    <property type="entry name" value="NODB_dom"/>
</dbReference>
<dbReference type="SUPFAM" id="SSF88713">
    <property type="entry name" value="Glycoside hydrolase/deacetylase"/>
    <property type="match status" value="1"/>
</dbReference>
<comment type="caution">
    <text evidence="5">The sequence shown here is derived from an EMBL/GenBank/DDBJ whole genome shotgun (WGS) entry which is preliminary data.</text>
</comment>
<dbReference type="PANTHER" id="PTHR10587">
    <property type="entry name" value="GLYCOSYL TRANSFERASE-RELATED"/>
    <property type="match status" value="1"/>
</dbReference>
<proteinExistence type="predicted"/>
<dbReference type="PROSITE" id="PS51677">
    <property type="entry name" value="NODB"/>
    <property type="match status" value="1"/>
</dbReference>
<gene>
    <name evidence="5" type="ORF">IAA55_06470</name>
</gene>
<keyword evidence="3" id="KW-1133">Transmembrane helix</keyword>
<evidence type="ECO:0000259" key="4">
    <source>
        <dbReference type="PROSITE" id="PS51677"/>
    </source>
</evidence>
<dbReference type="Gene3D" id="3.20.20.370">
    <property type="entry name" value="Glycoside hydrolase/deacetylase"/>
    <property type="match status" value="1"/>
</dbReference>
<dbReference type="Pfam" id="PF01522">
    <property type="entry name" value="Polysacc_deac_1"/>
    <property type="match status" value="1"/>
</dbReference>
<dbReference type="PANTHER" id="PTHR10587:SF133">
    <property type="entry name" value="CHITIN DEACETYLASE 1-RELATED"/>
    <property type="match status" value="1"/>
</dbReference>
<evidence type="ECO:0000256" key="1">
    <source>
        <dbReference type="ARBA" id="ARBA00022723"/>
    </source>
</evidence>
<name>A0A9D1JAQ6_9FIRM</name>
<sequence>MRVGKNPDEKNNFHYPRGTAAVRLAAVLSSSVLLGVFILSVIFAGGGKGVSVGGGKSAPGGNAPVSLLLSGDDQARRQTEIERQKEDTAVKKIALTYDDGPDPVYTEELLAVLEAENVRATFFLLGQEIAGQEETVKKMYAAGHILGNHTYSHVDLLGLSEWEALEQLRKTNEVIAACTGEYPQYFRPPFGRCSESINKQISMLMIMWTLDTRDWECQDTGVIVENIVQNVKENDIILMHDGYETTVEATRQVIPILKEQGYTFVTVEELMCP</sequence>
<dbReference type="CDD" id="cd10954">
    <property type="entry name" value="CE4_CtAXE_like"/>
    <property type="match status" value="1"/>
</dbReference>
<evidence type="ECO:0000256" key="3">
    <source>
        <dbReference type="SAM" id="Phobius"/>
    </source>
</evidence>
<protein>
    <submittedName>
        <fullName evidence="5">Polysaccharide deacetylase family protein</fullName>
    </submittedName>
</protein>
<dbReference type="InterPro" id="IPR011330">
    <property type="entry name" value="Glyco_hydro/deAcase_b/a-brl"/>
</dbReference>
<dbReference type="AlphaFoldDB" id="A0A9D1JAQ6"/>
<organism evidence="5 6">
    <name type="scientific">Candidatus Pullilachnospira gallistercoris</name>
    <dbReference type="NCBI Taxonomy" id="2840911"/>
    <lineage>
        <taxon>Bacteria</taxon>
        <taxon>Bacillati</taxon>
        <taxon>Bacillota</taxon>
        <taxon>Clostridia</taxon>
        <taxon>Lachnospirales</taxon>
        <taxon>Lachnospiraceae</taxon>
        <taxon>Lachnospiraceae incertae sedis</taxon>
        <taxon>Candidatus Pullilachnospira</taxon>
    </lineage>
</organism>
<dbReference type="GO" id="GO:0016810">
    <property type="term" value="F:hydrolase activity, acting on carbon-nitrogen (but not peptide) bonds"/>
    <property type="evidence" value="ECO:0007669"/>
    <property type="project" value="InterPro"/>
</dbReference>